<evidence type="ECO:0008006" key="5">
    <source>
        <dbReference type="Google" id="ProtNLM"/>
    </source>
</evidence>
<dbReference type="Proteomes" id="UP000024635">
    <property type="component" value="Unassembled WGS sequence"/>
</dbReference>
<feature type="compositionally biased region" description="Polar residues" evidence="1">
    <location>
        <begin position="47"/>
        <end position="59"/>
    </location>
</feature>
<evidence type="ECO:0000256" key="1">
    <source>
        <dbReference type="SAM" id="MobiDB-lite"/>
    </source>
</evidence>
<feature type="region of interest" description="Disordered" evidence="1">
    <location>
        <begin position="46"/>
        <end position="68"/>
    </location>
</feature>
<evidence type="ECO:0000256" key="2">
    <source>
        <dbReference type="SAM" id="SignalP"/>
    </source>
</evidence>
<feature type="chain" id="PRO_5001490862" description="Secreted protein" evidence="2">
    <location>
        <begin position="20"/>
        <end position="86"/>
    </location>
</feature>
<proteinExistence type="predicted"/>
<comment type="caution">
    <text evidence="3">The sequence shown here is derived from an EMBL/GenBank/DDBJ whole genome shotgun (WGS) entry which is preliminary data.</text>
</comment>
<organism evidence="3 4">
    <name type="scientific">Ancylostoma ceylanicum</name>
    <dbReference type="NCBI Taxonomy" id="53326"/>
    <lineage>
        <taxon>Eukaryota</taxon>
        <taxon>Metazoa</taxon>
        <taxon>Ecdysozoa</taxon>
        <taxon>Nematoda</taxon>
        <taxon>Chromadorea</taxon>
        <taxon>Rhabditida</taxon>
        <taxon>Rhabditina</taxon>
        <taxon>Rhabditomorpha</taxon>
        <taxon>Strongyloidea</taxon>
        <taxon>Ancylostomatidae</taxon>
        <taxon>Ancylostomatinae</taxon>
        <taxon>Ancylostoma</taxon>
    </lineage>
</organism>
<sequence length="86" mass="9932">MSVLLHSVICAYSGRFVLAACVRRASDARIHLRRIFHEERSRGMLTLNENTALSPQSGGRSRRTPQRNRAARVRFLNPDYFFHFDA</sequence>
<dbReference type="AlphaFoldDB" id="A0A016W3U0"/>
<feature type="signal peptide" evidence="2">
    <location>
        <begin position="1"/>
        <end position="19"/>
    </location>
</feature>
<name>A0A016W3U0_9BILA</name>
<reference evidence="4" key="1">
    <citation type="journal article" date="2015" name="Nat. Genet.">
        <title>The genome and transcriptome of the zoonotic hookworm Ancylostoma ceylanicum identify infection-specific gene families.</title>
        <authorList>
            <person name="Schwarz E.M."/>
            <person name="Hu Y."/>
            <person name="Antoshechkin I."/>
            <person name="Miller M.M."/>
            <person name="Sternberg P.W."/>
            <person name="Aroian R.V."/>
        </authorList>
    </citation>
    <scope>NUCLEOTIDE SEQUENCE</scope>
    <source>
        <strain evidence="4">HY135</strain>
    </source>
</reference>
<protein>
    <recommendedName>
        <fullName evidence="5">Secreted protein</fullName>
    </recommendedName>
</protein>
<evidence type="ECO:0000313" key="4">
    <source>
        <dbReference type="Proteomes" id="UP000024635"/>
    </source>
</evidence>
<accession>A0A016W3U0</accession>
<dbReference type="EMBL" id="JARK01001337">
    <property type="protein sequence ID" value="EYC34315.1"/>
    <property type="molecule type" value="Genomic_DNA"/>
</dbReference>
<keyword evidence="2" id="KW-0732">Signal</keyword>
<keyword evidence="4" id="KW-1185">Reference proteome</keyword>
<evidence type="ECO:0000313" key="3">
    <source>
        <dbReference type="EMBL" id="EYC34315.1"/>
    </source>
</evidence>
<gene>
    <name evidence="3" type="primary">Acey_s0001.g355</name>
    <name evidence="3" type="ORF">Y032_0001g355</name>
</gene>